<dbReference type="PROSITE" id="PS00114">
    <property type="entry name" value="PRPP_SYNTHASE"/>
    <property type="match status" value="1"/>
</dbReference>
<comment type="pathway">
    <text evidence="1 12">Metabolic intermediate biosynthesis; 5-phospho-alpha-D-ribose 1-diphosphate biosynthesis; 5-phospho-alpha-D-ribose 1-diphosphate from D-ribose 5-phosphate (route I): step 1/1.</text>
</comment>
<comment type="caution">
    <text evidence="14">The sequence shown here is derived from an EMBL/GenBank/DDBJ whole genome shotgun (WGS) entry which is preliminary data.</text>
</comment>
<feature type="binding site" evidence="12">
    <location>
        <position position="137"/>
    </location>
    <ligand>
        <name>Mg(2+)</name>
        <dbReference type="ChEBI" id="CHEBI:18420"/>
    </ligand>
</feature>
<feature type="binding site" evidence="12">
    <location>
        <begin position="103"/>
        <end position="104"/>
    </location>
    <ligand>
        <name>ATP</name>
        <dbReference type="ChEBI" id="CHEBI:30616"/>
    </ligand>
</feature>
<dbReference type="InterPro" id="IPR000836">
    <property type="entry name" value="PRTase_dom"/>
</dbReference>
<dbReference type="HAMAP" id="MF_00583_B">
    <property type="entry name" value="RibP_PPkinase_B"/>
    <property type="match status" value="1"/>
</dbReference>
<evidence type="ECO:0000256" key="11">
    <source>
        <dbReference type="ARBA" id="ARBA00061444"/>
    </source>
</evidence>
<organism evidence="14 15">
    <name type="scientific">Geobacter hydrogenophilus</name>
    <dbReference type="NCBI Taxonomy" id="40983"/>
    <lineage>
        <taxon>Bacteria</taxon>
        <taxon>Pseudomonadati</taxon>
        <taxon>Thermodesulfobacteriota</taxon>
        <taxon>Desulfuromonadia</taxon>
        <taxon>Geobacterales</taxon>
        <taxon>Geobacteraceae</taxon>
        <taxon>Geobacter</taxon>
    </lineage>
</organism>
<keyword evidence="5 12" id="KW-0547">Nucleotide-binding</keyword>
<reference evidence="14" key="1">
    <citation type="submission" date="2022-12" db="EMBL/GenBank/DDBJ databases">
        <title>Reference genome sequencing for broad-spectrum identification of bacterial and archaeal isolates by mass spectrometry.</title>
        <authorList>
            <person name="Sekiguchi Y."/>
            <person name="Tourlousse D.M."/>
        </authorList>
    </citation>
    <scope>NUCLEOTIDE SEQUENCE</scope>
    <source>
        <strain evidence="14">H2</strain>
    </source>
</reference>
<dbReference type="PANTHER" id="PTHR10210">
    <property type="entry name" value="RIBOSE-PHOSPHATE DIPHOSPHOKINASE FAMILY MEMBER"/>
    <property type="match status" value="1"/>
</dbReference>
<evidence type="ECO:0000256" key="10">
    <source>
        <dbReference type="ARBA" id="ARBA00054914"/>
    </source>
</evidence>
<accession>A0A9W6FYU8</accession>
<dbReference type="InterPro" id="IPR037515">
    <property type="entry name" value="Rib-P_diPkinase_bac"/>
</dbReference>
<dbReference type="Gene3D" id="3.40.50.2020">
    <property type="match status" value="2"/>
</dbReference>
<evidence type="ECO:0000256" key="5">
    <source>
        <dbReference type="ARBA" id="ARBA00022741"/>
    </source>
</evidence>
<dbReference type="GO" id="GO:0006164">
    <property type="term" value="P:purine nucleotide biosynthetic process"/>
    <property type="evidence" value="ECO:0007669"/>
    <property type="project" value="TreeGrafter"/>
</dbReference>
<dbReference type="GO" id="GO:0006015">
    <property type="term" value="P:5-phosphoribose 1-diphosphate biosynthetic process"/>
    <property type="evidence" value="ECO:0007669"/>
    <property type="project" value="UniProtKB-UniRule"/>
</dbReference>
<evidence type="ECO:0000256" key="2">
    <source>
        <dbReference type="ARBA" id="ARBA00022679"/>
    </source>
</evidence>
<dbReference type="GO" id="GO:0002189">
    <property type="term" value="C:ribose phosphate diphosphokinase complex"/>
    <property type="evidence" value="ECO:0007669"/>
    <property type="project" value="TreeGrafter"/>
</dbReference>
<dbReference type="InterPro" id="IPR029099">
    <property type="entry name" value="Pribosyltran_N"/>
</dbReference>
<dbReference type="AlphaFoldDB" id="A0A9W6FYU8"/>
<comment type="cofactor">
    <cofactor evidence="12">
        <name>Mg(2+)</name>
        <dbReference type="ChEBI" id="CHEBI:18420"/>
    </cofactor>
    <text evidence="12">Binds 2 Mg(2+) ions per subunit.</text>
</comment>
<evidence type="ECO:0000256" key="6">
    <source>
        <dbReference type="ARBA" id="ARBA00022777"/>
    </source>
</evidence>
<comment type="subunit">
    <text evidence="12">Homohexamer.</text>
</comment>
<dbReference type="Proteomes" id="UP001144352">
    <property type="component" value="Unassembled WGS sequence"/>
</dbReference>
<comment type="catalytic activity">
    <reaction evidence="9 12">
        <text>D-ribose 5-phosphate + ATP = 5-phospho-alpha-D-ribose 1-diphosphate + AMP + H(+)</text>
        <dbReference type="Rhea" id="RHEA:15609"/>
        <dbReference type="ChEBI" id="CHEBI:15378"/>
        <dbReference type="ChEBI" id="CHEBI:30616"/>
        <dbReference type="ChEBI" id="CHEBI:58017"/>
        <dbReference type="ChEBI" id="CHEBI:78346"/>
        <dbReference type="ChEBI" id="CHEBI:456215"/>
        <dbReference type="EC" id="2.7.6.1"/>
    </reaction>
</comment>
<name>A0A9W6FYU8_9BACT</name>
<evidence type="ECO:0000313" key="15">
    <source>
        <dbReference type="Proteomes" id="UP001144352"/>
    </source>
</evidence>
<evidence type="ECO:0000256" key="4">
    <source>
        <dbReference type="ARBA" id="ARBA00022727"/>
    </source>
</evidence>
<feature type="binding site" evidence="12">
    <location>
        <position position="177"/>
    </location>
    <ligand>
        <name>Mg(2+)</name>
        <dbReference type="ChEBI" id="CHEBI:18420"/>
    </ligand>
</feature>
<dbReference type="NCBIfam" id="NF002320">
    <property type="entry name" value="PRK01259.1"/>
    <property type="match status" value="1"/>
</dbReference>
<keyword evidence="3 12" id="KW-0479">Metal-binding</keyword>
<dbReference type="GO" id="GO:0000287">
    <property type="term" value="F:magnesium ion binding"/>
    <property type="evidence" value="ECO:0007669"/>
    <property type="project" value="UniProtKB-UniRule"/>
</dbReference>
<comment type="subcellular location">
    <subcellularLocation>
        <location evidence="12">Cytoplasm</location>
    </subcellularLocation>
</comment>
<keyword evidence="2 12" id="KW-0808">Transferase</keyword>
<dbReference type="GO" id="GO:0016301">
    <property type="term" value="F:kinase activity"/>
    <property type="evidence" value="ECO:0007669"/>
    <property type="project" value="UniProtKB-KW"/>
</dbReference>
<evidence type="ECO:0000256" key="1">
    <source>
        <dbReference type="ARBA" id="ARBA00004996"/>
    </source>
</evidence>
<dbReference type="GO" id="GO:0004749">
    <property type="term" value="F:ribose phosphate diphosphokinase activity"/>
    <property type="evidence" value="ECO:0007669"/>
    <property type="project" value="UniProtKB-UniRule"/>
</dbReference>
<keyword evidence="4 12" id="KW-0545">Nucleotide biosynthesis</keyword>
<dbReference type="Pfam" id="PF14572">
    <property type="entry name" value="Pribosyl_synth"/>
    <property type="match status" value="1"/>
</dbReference>
<evidence type="ECO:0000256" key="9">
    <source>
        <dbReference type="ARBA" id="ARBA00049535"/>
    </source>
</evidence>
<dbReference type="CDD" id="cd06223">
    <property type="entry name" value="PRTases_typeI"/>
    <property type="match status" value="1"/>
</dbReference>
<feature type="active site" evidence="12">
    <location>
        <position position="200"/>
    </location>
</feature>
<keyword evidence="6 12" id="KW-0418">Kinase</keyword>
<dbReference type="Pfam" id="PF13793">
    <property type="entry name" value="Pribosyltran_N"/>
    <property type="match status" value="1"/>
</dbReference>
<evidence type="ECO:0000256" key="8">
    <source>
        <dbReference type="ARBA" id="ARBA00022842"/>
    </source>
</evidence>
<feature type="binding site" evidence="12">
    <location>
        <position position="226"/>
    </location>
    <ligand>
        <name>D-ribose 5-phosphate</name>
        <dbReference type="ChEBI" id="CHEBI:78346"/>
    </ligand>
</feature>
<dbReference type="SUPFAM" id="SSF53271">
    <property type="entry name" value="PRTase-like"/>
    <property type="match status" value="1"/>
</dbReference>
<dbReference type="PANTHER" id="PTHR10210:SF41">
    <property type="entry name" value="RIBOSE-PHOSPHATE PYROPHOSPHOKINASE 1, CHLOROPLASTIC"/>
    <property type="match status" value="1"/>
</dbReference>
<dbReference type="SMART" id="SM01400">
    <property type="entry name" value="Pribosyltran_N"/>
    <property type="match status" value="1"/>
</dbReference>
<dbReference type="GO" id="GO:0005737">
    <property type="term" value="C:cytoplasm"/>
    <property type="evidence" value="ECO:0007669"/>
    <property type="project" value="UniProtKB-SubCell"/>
</dbReference>
<protein>
    <recommendedName>
        <fullName evidence="12">Ribose-phosphate pyrophosphokinase</fullName>
        <shortName evidence="12">RPPK</shortName>
        <ecNumber evidence="12">2.7.6.1</ecNumber>
    </recommendedName>
    <alternativeName>
        <fullName evidence="12">5-phospho-D-ribosyl alpha-1-diphosphate synthase</fullName>
    </alternativeName>
    <alternativeName>
        <fullName evidence="12">Phosphoribosyl diphosphate synthase</fullName>
    </alternativeName>
    <alternativeName>
        <fullName evidence="12">Phosphoribosyl pyrophosphate synthase</fullName>
        <shortName evidence="12">P-Rib-PP synthase</shortName>
        <shortName evidence="12">PRPP synthase</shortName>
        <shortName evidence="12">PRPPase</shortName>
    </alternativeName>
</protein>
<dbReference type="EC" id="2.7.6.1" evidence="12"/>
<keyword evidence="12" id="KW-0963">Cytoplasm</keyword>
<keyword evidence="15" id="KW-1185">Reference proteome</keyword>
<comment type="similarity">
    <text evidence="11 12">Belongs to the ribose-phosphate pyrophosphokinase family. Class I subfamily.</text>
</comment>
<dbReference type="InterPro" id="IPR029057">
    <property type="entry name" value="PRTase-like"/>
</dbReference>
<dbReference type="GO" id="GO:0005524">
    <property type="term" value="F:ATP binding"/>
    <property type="evidence" value="ECO:0007669"/>
    <property type="project" value="UniProtKB-KW"/>
</dbReference>
<keyword evidence="8 12" id="KW-0460">Magnesium</keyword>
<feature type="binding site" evidence="12">
    <location>
        <begin position="44"/>
        <end position="46"/>
    </location>
    <ligand>
        <name>ATP</name>
        <dbReference type="ChEBI" id="CHEBI:30616"/>
    </ligand>
</feature>
<evidence type="ECO:0000256" key="12">
    <source>
        <dbReference type="HAMAP-Rule" id="MF_00583"/>
    </source>
</evidence>
<comment type="function">
    <text evidence="10 12">Involved in the biosynthesis of the central metabolite phospho-alpha-D-ribosyl-1-pyrophosphate (PRPP) via the transfer of pyrophosphoryl group from ATP to 1-hydroxyl of ribose-5-phosphate (Rib-5-P).</text>
</comment>
<dbReference type="FunFam" id="3.40.50.2020:FF:000001">
    <property type="entry name" value="Ribose-phosphate pyrophosphokinase"/>
    <property type="match status" value="1"/>
</dbReference>
<dbReference type="NCBIfam" id="TIGR01251">
    <property type="entry name" value="ribP_PPkin"/>
    <property type="match status" value="1"/>
</dbReference>
<feature type="binding site" evidence="12">
    <location>
        <begin position="230"/>
        <end position="234"/>
    </location>
    <ligand>
        <name>D-ribose 5-phosphate</name>
        <dbReference type="ChEBI" id="CHEBI:78346"/>
    </ligand>
</feature>
<evidence type="ECO:0000256" key="7">
    <source>
        <dbReference type="ARBA" id="ARBA00022840"/>
    </source>
</evidence>
<evidence type="ECO:0000313" key="14">
    <source>
        <dbReference type="EMBL" id="GLI37342.1"/>
    </source>
</evidence>
<keyword evidence="7 12" id="KW-0067">ATP-binding</keyword>
<feature type="binding site" evidence="12">
    <location>
        <position position="202"/>
    </location>
    <ligand>
        <name>D-ribose 5-phosphate</name>
        <dbReference type="ChEBI" id="CHEBI:78346"/>
    </ligand>
</feature>
<sequence>MRARQRMNDKIKVFSGNSNRQLAEKICENLGLPLGKANVKNFSDGEIMVEIAENVRGRDIYVVQSTCAPTNNNLMELLIMNDALKRASAATITAVIPYYGYARQDRKAAPRTPITSKLVADLVTTSGADRVVTVDLHAGQIQGFFNIPVDNLYAAPVILENLKQRFPENGIVMVSPDAGGTERARAFAKRLGCTLAVIDKRRTGPNVAEVMHLIGDVKDKTAIILDDMIDTAGTLTQAAKALKEHGAKAIYACATHGVLSGPAIDRINGSDIEAVVITDTVPLGDKAEKTNKIKVLTVADLLAEAIRRIHSDESVSSLFV</sequence>
<dbReference type="InterPro" id="IPR000842">
    <property type="entry name" value="PRib_PP_synth_CS"/>
</dbReference>
<evidence type="ECO:0000259" key="13">
    <source>
        <dbReference type="Pfam" id="PF13793"/>
    </source>
</evidence>
<feature type="domain" description="Ribose-phosphate pyrophosphokinase N-terminal" evidence="13">
    <location>
        <begin position="11"/>
        <end position="127"/>
    </location>
</feature>
<gene>
    <name evidence="14" type="primary">prsA</name>
    <name evidence="12" type="synonym">prs</name>
    <name evidence="14" type="ORF">GHYDROH2_08430</name>
</gene>
<dbReference type="EMBL" id="BSDS01000001">
    <property type="protein sequence ID" value="GLI37342.1"/>
    <property type="molecule type" value="Genomic_DNA"/>
</dbReference>
<dbReference type="InterPro" id="IPR005946">
    <property type="entry name" value="Rib-P_diPkinase"/>
</dbReference>
<dbReference type="GO" id="GO:0009156">
    <property type="term" value="P:ribonucleoside monophosphate biosynthetic process"/>
    <property type="evidence" value="ECO:0007669"/>
    <property type="project" value="InterPro"/>
</dbReference>
<proteinExistence type="inferred from homology"/>
<evidence type="ECO:0000256" key="3">
    <source>
        <dbReference type="ARBA" id="ARBA00022723"/>
    </source>
</evidence>